<reference evidence="3" key="2">
    <citation type="submission" date="2021-04" db="EMBL/GenBank/DDBJ databases">
        <authorList>
            <person name="Gilroy R."/>
        </authorList>
    </citation>
    <scope>NUCLEOTIDE SEQUENCE</scope>
    <source>
        <strain evidence="3">ChiBcec1-1630</strain>
    </source>
</reference>
<proteinExistence type="predicted"/>
<organism evidence="3 4">
    <name type="scientific">Candidatus Eisenbergiella intestinigallinarum</name>
    <dbReference type="NCBI Taxonomy" id="2838549"/>
    <lineage>
        <taxon>Bacteria</taxon>
        <taxon>Bacillati</taxon>
        <taxon>Bacillota</taxon>
        <taxon>Clostridia</taxon>
        <taxon>Lachnospirales</taxon>
        <taxon>Lachnospiraceae</taxon>
        <taxon>Eisenbergiella</taxon>
    </lineage>
</organism>
<dbReference type="InterPro" id="IPR052977">
    <property type="entry name" value="Polyferredoxin-like_ET"/>
</dbReference>
<dbReference type="Proteomes" id="UP000823922">
    <property type="component" value="Unassembled WGS sequence"/>
</dbReference>
<evidence type="ECO:0000313" key="4">
    <source>
        <dbReference type="Proteomes" id="UP000823922"/>
    </source>
</evidence>
<reference evidence="3" key="1">
    <citation type="journal article" date="2021" name="PeerJ">
        <title>Extensive microbial diversity within the chicken gut microbiome revealed by metagenomics and culture.</title>
        <authorList>
            <person name="Gilroy R."/>
            <person name="Ravi A."/>
            <person name="Getino M."/>
            <person name="Pursley I."/>
            <person name="Horton D.L."/>
            <person name="Alikhan N.F."/>
            <person name="Baker D."/>
            <person name="Gharbi K."/>
            <person name="Hall N."/>
            <person name="Watson M."/>
            <person name="Adriaenssens E.M."/>
            <person name="Foster-Nyarko E."/>
            <person name="Jarju S."/>
            <person name="Secka A."/>
            <person name="Antonio M."/>
            <person name="Oren A."/>
            <person name="Chaudhuri R.R."/>
            <person name="La Ragione R."/>
            <person name="Hildebrand F."/>
            <person name="Pallen M.J."/>
        </authorList>
    </citation>
    <scope>NUCLEOTIDE SEQUENCE</scope>
    <source>
        <strain evidence="3">ChiBcec1-1630</strain>
    </source>
</reference>
<evidence type="ECO:0000259" key="2">
    <source>
        <dbReference type="Pfam" id="PF04432"/>
    </source>
</evidence>
<evidence type="ECO:0000259" key="1">
    <source>
        <dbReference type="Pfam" id="PF04422"/>
    </source>
</evidence>
<name>A0A9D2TSA9_9FIRM</name>
<dbReference type="EMBL" id="DWVS01000306">
    <property type="protein sequence ID" value="HJC88721.1"/>
    <property type="molecule type" value="Genomic_DNA"/>
</dbReference>
<feature type="domain" description="Coenzyme F420 hydrogenase/dehydrogenase beta subunit N-terminal" evidence="1">
    <location>
        <begin position="11"/>
        <end position="78"/>
    </location>
</feature>
<dbReference type="Pfam" id="PF04432">
    <property type="entry name" value="FrhB_FdhB_C"/>
    <property type="match status" value="1"/>
</dbReference>
<comment type="caution">
    <text evidence="3">The sequence shown here is derived from an EMBL/GenBank/DDBJ whole genome shotgun (WGS) entry which is preliminary data.</text>
</comment>
<dbReference type="AlphaFoldDB" id="A0A9D2TSA9"/>
<feature type="domain" description="Coenzyme F420 hydrogenase/dehydrogenase beta subunit C-terminal" evidence="2">
    <location>
        <begin position="100"/>
        <end position="254"/>
    </location>
</feature>
<dbReference type="Pfam" id="PF04422">
    <property type="entry name" value="FrhB_FdhB_N"/>
    <property type="match status" value="1"/>
</dbReference>
<evidence type="ECO:0000313" key="3">
    <source>
        <dbReference type="EMBL" id="HJC88721.1"/>
    </source>
</evidence>
<gene>
    <name evidence="3" type="ORF">H9926_11980</name>
</gene>
<sequence length="335" mass="38780">MKETAKIQTAVYAGRIKDRQTLLRSSSGGAFTALTNVFLKRGNAVVAAVYNYQTHRTEFHLILTEEERDAARGSKYMQSDPGRIFRDALSWLKANPDKCLLFTGLGCQAEGFRKFAELKRIRGRVYIVDLICFGSMSPGLWREYARSLEKRHHGKITYLSFRDKRNGWEKPSAYATINGHEVPVNDCLNVYYGRCALRPSCYVCPFTSTERKTDITIGDYWNIEKALPDFYDKDGVSLLLIHTRRGLRLLRQAGTELDCRRSDKSLCPQPNLSAPSKRPAQRDRFWKDYRRKKAQAVIKKYGSGDGGRLRRMIRKCIRFRPWEKIFCPPERRKDQ</sequence>
<dbReference type="InterPro" id="IPR007525">
    <property type="entry name" value="FrhB_FdhB_C"/>
</dbReference>
<dbReference type="InterPro" id="IPR007516">
    <property type="entry name" value="Co_F420_Hydgase/DH_bsu_N"/>
</dbReference>
<dbReference type="PANTHER" id="PTHR43193">
    <property type="match status" value="1"/>
</dbReference>
<accession>A0A9D2TSA9</accession>
<dbReference type="PANTHER" id="PTHR43193:SF2">
    <property type="entry name" value="POLYFERREDOXIN PROTEIN FWDF"/>
    <property type="match status" value="1"/>
</dbReference>
<protein>
    <submittedName>
        <fullName evidence="3">Coenzyme F420 hydrogenase/dehydrogenase, beta subunit C-terminal domain</fullName>
    </submittedName>
</protein>